<dbReference type="EMBL" id="JAVDYB010000001">
    <property type="protein sequence ID" value="MDR7277541.1"/>
    <property type="molecule type" value="Genomic_DNA"/>
</dbReference>
<dbReference type="RefSeq" id="WP_310369905.1">
    <property type="nucleotide sequence ID" value="NZ_JAVDYB010000001.1"/>
</dbReference>
<comment type="caution">
    <text evidence="4">The sequence shown here is derived from an EMBL/GenBank/DDBJ whole genome shotgun (WGS) entry which is preliminary data.</text>
</comment>
<evidence type="ECO:0000256" key="1">
    <source>
        <dbReference type="SAM" id="MobiDB-lite"/>
    </source>
</evidence>
<keyword evidence="2" id="KW-0472">Membrane</keyword>
<keyword evidence="2" id="KW-0812">Transmembrane</keyword>
<proteinExistence type="predicted"/>
<reference evidence="4" key="1">
    <citation type="submission" date="2023-07" db="EMBL/GenBank/DDBJ databases">
        <title>Sequencing the genomes of 1000 actinobacteria strains.</title>
        <authorList>
            <person name="Klenk H.-P."/>
        </authorList>
    </citation>
    <scope>NUCLEOTIDE SEQUENCE</scope>
    <source>
        <strain evidence="4">DSM 44707</strain>
    </source>
</reference>
<evidence type="ECO:0000256" key="3">
    <source>
        <dbReference type="SAM" id="SignalP"/>
    </source>
</evidence>
<protein>
    <submittedName>
        <fullName evidence="4">ABC transporter-associated repeat protein</fullName>
    </submittedName>
</protein>
<dbReference type="InterPro" id="IPR022435">
    <property type="entry name" value="Surface-anchored_actinobac"/>
</dbReference>
<dbReference type="NCBIfam" id="NF038134">
    <property type="entry name" value="choice_anch_M"/>
    <property type="match status" value="2"/>
</dbReference>
<feature type="signal peptide" evidence="3">
    <location>
        <begin position="1"/>
        <end position="21"/>
    </location>
</feature>
<evidence type="ECO:0000313" key="4">
    <source>
        <dbReference type="EMBL" id="MDR7277541.1"/>
    </source>
</evidence>
<organism evidence="4 5">
    <name type="scientific">Catenuloplanes atrovinosus</name>
    <dbReference type="NCBI Taxonomy" id="137266"/>
    <lineage>
        <taxon>Bacteria</taxon>
        <taxon>Bacillati</taxon>
        <taxon>Actinomycetota</taxon>
        <taxon>Actinomycetes</taxon>
        <taxon>Micromonosporales</taxon>
        <taxon>Micromonosporaceae</taxon>
        <taxon>Catenuloplanes</taxon>
    </lineage>
</organism>
<gene>
    <name evidence="4" type="ORF">J2S41_004319</name>
</gene>
<dbReference type="NCBIfam" id="TIGR03769">
    <property type="entry name" value="P_ac_wall_RPT"/>
    <property type="match status" value="1"/>
</dbReference>
<feature type="transmembrane region" description="Helical" evidence="2">
    <location>
        <begin position="477"/>
        <end position="497"/>
    </location>
</feature>
<feature type="compositionally biased region" description="Gly residues" evidence="1">
    <location>
        <begin position="453"/>
        <end position="465"/>
    </location>
</feature>
<keyword evidence="5" id="KW-1185">Reference proteome</keyword>
<keyword evidence="3" id="KW-0732">Signal</keyword>
<dbReference type="AlphaFoldDB" id="A0AAE4CAF0"/>
<dbReference type="InterPro" id="IPR022395">
    <property type="entry name" value="CHP03773_ABC_transptr-like"/>
</dbReference>
<evidence type="ECO:0000313" key="5">
    <source>
        <dbReference type="Proteomes" id="UP001183643"/>
    </source>
</evidence>
<feature type="region of interest" description="Disordered" evidence="1">
    <location>
        <begin position="445"/>
        <end position="465"/>
    </location>
</feature>
<feature type="chain" id="PRO_5042017098" evidence="3">
    <location>
        <begin position="22"/>
        <end position="511"/>
    </location>
</feature>
<dbReference type="NCBIfam" id="TIGR03773">
    <property type="entry name" value="anch_rpt_wall"/>
    <property type="match status" value="1"/>
</dbReference>
<dbReference type="Proteomes" id="UP001183643">
    <property type="component" value="Unassembled WGS sequence"/>
</dbReference>
<keyword evidence="2" id="KW-1133">Transmembrane helix</keyword>
<evidence type="ECO:0000256" key="2">
    <source>
        <dbReference type="SAM" id="Phobius"/>
    </source>
</evidence>
<sequence length="511" mass="50974">MRALRVAAATAAALTTLVTTAAPGLAAPPAVPADGADLIAVTDDGGGGLSLRFRDAAGTVRDPAGLRLGPDGGLATTVPDDPAYAFLGAPGRAVWSLSAGGSRFPAIDTTGAPGPLSLRLDSVDGPGGFAAYTVSGWGRPAVLVDSDGPATAALPAGARLTNVAWTFDTPGVYRLGFTVSGEPAAGSASAVYTVEVPEIVPAEPGTATAAPGGQVRAQVLPPVQPQVRVQPRAAPQAPAQAPAAQARTAATPAVTTAAPTAGRVISDGHVDMGPTLENGAWRIRLKDDAANPPAWLELSDVVLRVTDKAKIPVPAGTGYAFLGREGAQVHLLPQTQQAGIVWPGWNTQHSTVTSGVTGDVTWTLKGVEGPGTFALFLTGSFGTPQVLFDSAKPMPQKLAVPLNTHAHGNWAFTAPGLYRLAVEMSATTKAGAAVSDTRTLTIAVGDATDPGAGNTGGGGTSAPAPSGGGLPLTGANVLLIAAVGAILVVAGAGAVLIGRRRTVTQDTLPRS</sequence>
<name>A0AAE4CAF0_9ACTN</name>
<accession>A0AAE4CAF0</accession>